<evidence type="ECO:0000313" key="5">
    <source>
        <dbReference type="Proteomes" id="UP000317429"/>
    </source>
</evidence>
<reference evidence="4 5" key="1">
    <citation type="submission" date="2019-02" db="EMBL/GenBank/DDBJ databases">
        <title>Deep-cultivation of Planctomycetes and their phenomic and genomic characterization uncovers novel biology.</title>
        <authorList>
            <person name="Wiegand S."/>
            <person name="Jogler M."/>
            <person name="Boedeker C."/>
            <person name="Pinto D."/>
            <person name="Vollmers J."/>
            <person name="Rivas-Marin E."/>
            <person name="Kohn T."/>
            <person name="Peeters S.H."/>
            <person name="Heuer A."/>
            <person name="Rast P."/>
            <person name="Oberbeckmann S."/>
            <person name="Bunk B."/>
            <person name="Jeske O."/>
            <person name="Meyerdierks A."/>
            <person name="Storesund J.E."/>
            <person name="Kallscheuer N."/>
            <person name="Luecker S."/>
            <person name="Lage O.M."/>
            <person name="Pohl T."/>
            <person name="Merkel B.J."/>
            <person name="Hornburger P."/>
            <person name="Mueller R.-W."/>
            <person name="Bruemmer F."/>
            <person name="Labrenz M."/>
            <person name="Spormann A.M."/>
            <person name="Op den Camp H."/>
            <person name="Overmann J."/>
            <person name="Amann R."/>
            <person name="Jetten M.S.M."/>
            <person name="Mascher T."/>
            <person name="Medema M.H."/>
            <person name="Devos D.P."/>
            <person name="Kaster A.-K."/>
            <person name="Ovreas L."/>
            <person name="Rohde M."/>
            <person name="Galperin M.Y."/>
            <person name="Jogler C."/>
        </authorList>
    </citation>
    <scope>NUCLEOTIDE SEQUENCE [LARGE SCALE GENOMIC DNA]</scope>
    <source>
        <strain evidence="4 5">Pla175</strain>
    </source>
</reference>
<dbReference type="EMBL" id="CP036291">
    <property type="protein sequence ID" value="QDU88026.1"/>
    <property type="molecule type" value="Genomic_DNA"/>
</dbReference>
<dbReference type="InterPro" id="IPR000917">
    <property type="entry name" value="Sulfatase_N"/>
</dbReference>
<evidence type="ECO:0000256" key="2">
    <source>
        <dbReference type="SAM" id="SignalP"/>
    </source>
</evidence>
<dbReference type="InterPro" id="IPR017850">
    <property type="entry name" value="Alkaline_phosphatase_core_sf"/>
</dbReference>
<dbReference type="Gene3D" id="1.10.1330.10">
    <property type="entry name" value="Dockerin domain"/>
    <property type="match status" value="1"/>
</dbReference>
<feature type="signal peptide" evidence="2">
    <location>
        <begin position="1"/>
        <end position="25"/>
    </location>
</feature>
<accession>A0A518D970</accession>
<dbReference type="KEGG" id="pnd:Pla175_13960"/>
<sequence length="918" mass="97070" precursor="true">MTHQCCRSTWPVLLAAVAMTQPASAADRPNILFILTEDQGAQVSHPAFAQYGAGGLQTPHMDALLEAGVAFTNAFVATPVCSASKAAIYTGLLGHTNGIRQNTTNINGPKTLAEDQAIAAGNSLYRNARIHEELPTLIQQLDAAGYYSGVTHKLHVAQNHQFPFDSWNAADPSGGSFNSFLNAAGNEPWFYMANINNPHQPFSSDGHSIADMEAVTPPGHLPNTAAGRSNWAKYLSAVEAADEVVGDIMQTFDNRNLAGDTIVVFLGDHGPGLHRGKMSPHDFGLRTVLSISGPGFRHDVVEDSLVSAVDLMPTLLDLAGIERPTLEHGQSLVPLLDSAPPADAPFRQYVVGEVATNKEDGGGQQERSIYDGQHRLIYRHDLNSARQVNVDVWKTKNNPNSNFQYATQSYREIVQNSAQYPQEFEMLAQVHNGRFNTAPPQFELYHTAGDVWETSDLMDNPAQRATWNRLHTALRAWAVRTEDQDTPLQTLAAEGDSVSDGFTLFNLRTDDLASNPVEYVGKQGPLDRDPDWKTRVLGAGGGDFTLGGNQVQGPNGGLAVATHDALFVQSGQAFSASLRARFAGVGESAGVVFGYEDAENYLRAELVNGAVGIARVVQVIDGQETEVFSATGRAAVGGDWNELQVAFDAETGQFSLQAGAAGGSFFFSGQFGLATPVPLNSMLGISTVDGGTVEIDAFAASTSSVAGLLGDFDGDQALDADDIDLITAAYGSTAGPASLYNLALPDATIDSEDVDVWLDVIFPLVAGHATSYGDLDLDGHVDRADAAGLLLRFGQSSGAGWGDGDTDGDGDVDADDYATLSAGLGPGIVPGDFNSDGAVDAADYSVWRDTLSQPVASFAGADADGSGIIDANDLLIWRAAFGLPLPGGSVSASATPEPGSWLLITAATIASWAGWRRR</sequence>
<dbReference type="Proteomes" id="UP000317429">
    <property type="component" value="Chromosome"/>
</dbReference>
<feature type="chain" id="PRO_5022206416" evidence="2">
    <location>
        <begin position="26"/>
        <end position="918"/>
    </location>
</feature>
<dbReference type="InterPro" id="IPR036439">
    <property type="entry name" value="Dockerin_dom_sf"/>
</dbReference>
<dbReference type="SUPFAM" id="SSF53649">
    <property type="entry name" value="Alkaline phosphatase-like"/>
    <property type="match status" value="1"/>
</dbReference>
<dbReference type="PANTHER" id="PTHR42693">
    <property type="entry name" value="ARYLSULFATASE FAMILY MEMBER"/>
    <property type="match status" value="1"/>
</dbReference>
<evidence type="ECO:0000256" key="1">
    <source>
        <dbReference type="ARBA" id="ARBA00008779"/>
    </source>
</evidence>
<dbReference type="Gene3D" id="3.40.720.10">
    <property type="entry name" value="Alkaline Phosphatase, subunit A"/>
    <property type="match status" value="1"/>
</dbReference>
<keyword evidence="2" id="KW-0732">Signal</keyword>
<organism evidence="4 5">
    <name type="scientific">Pirellulimonas nuda</name>
    <dbReference type="NCBI Taxonomy" id="2528009"/>
    <lineage>
        <taxon>Bacteria</taxon>
        <taxon>Pseudomonadati</taxon>
        <taxon>Planctomycetota</taxon>
        <taxon>Planctomycetia</taxon>
        <taxon>Pirellulales</taxon>
        <taxon>Lacipirellulaceae</taxon>
        <taxon>Pirellulimonas</taxon>
    </lineage>
</organism>
<feature type="domain" description="Sulfatase N-terminal" evidence="3">
    <location>
        <begin position="29"/>
        <end position="321"/>
    </location>
</feature>
<evidence type="ECO:0000259" key="3">
    <source>
        <dbReference type="Pfam" id="PF00884"/>
    </source>
</evidence>
<dbReference type="EC" id="3.1.6.6" evidence="4"/>
<dbReference type="RefSeq" id="WP_145282504.1">
    <property type="nucleotide sequence ID" value="NZ_CP036291.1"/>
</dbReference>
<dbReference type="PROSITE" id="PS00018">
    <property type="entry name" value="EF_HAND_1"/>
    <property type="match status" value="2"/>
</dbReference>
<dbReference type="Pfam" id="PF00884">
    <property type="entry name" value="Sulfatase"/>
    <property type="match status" value="1"/>
</dbReference>
<dbReference type="GO" id="GO:0000272">
    <property type="term" value="P:polysaccharide catabolic process"/>
    <property type="evidence" value="ECO:0007669"/>
    <property type="project" value="InterPro"/>
</dbReference>
<protein>
    <submittedName>
        <fullName evidence="4">Choline-sulfatase</fullName>
        <ecNumber evidence="4">3.1.6.6</ecNumber>
    </submittedName>
</protein>
<comment type="similarity">
    <text evidence="1">Belongs to the sulfatase family.</text>
</comment>
<dbReference type="GO" id="GO:0004065">
    <property type="term" value="F:arylsulfatase activity"/>
    <property type="evidence" value="ECO:0007669"/>
    <property type="project" value="TreeGrafter"/>
</dbReference>
<proteinExistence type="inferred from homology"/>
<dbReference type="PANTHER" id="PTHR42693:SF33">
    <property type="entry name" value="ARYLSULFATASE"/>
    <property type="match status" value="1"/>
</dbReference>
<dbReference type="InterPro" id="IPR050738">
    <property type="entry name" value="Sulfatase"/>
</dbReference>
<keyword evidence="5" id="KW-1185">Reference proteome</keyword>
<dbReference type="InterPro" id="IPR018247">
    <property type="entry name" value="EF_Hand_1_Ca_BS"/>
</dbReference>
<dbReference type="GO" id="GO:0047753">
    <property type="term" value="F:choline-sulfatase activity"/>
    <property type="evidence" value="ECO:0007669"/>
    <property type="project" value="UniProtKB-EC"/>
</dbReference>
<dbReference type="AlphaFoldDB" id="A0A518D970"/>
<evidence type="ECO:0000313" key="4">
    <source>
        <dbReference type="EMBL" id="QDU88026.1"/>
    </source>
</evidence>
<keyword evidence="4" id="KW-0378">Hydrolase</keyword>
<name>A0A518D970_9BACT</name>
<gene>
    <name evidence="4" type="primary">betC_5</name>
    <name evidence="4" type="ORF">Pla175_13960</name>
</gene>
<dbReference type="OrthoDB" id="9762324at2"/>